<evidence type="ECO:0000313" key="4">
    <source>
        <dbReference type="Proteomes" id="UP000637423"/>
    </source>
</evidence>
<keyword evidence="1" id="KW-0238">DNA-binding</keyword>
<dbReference type="InterPro" id="IPR059106">
    <property type="entry name" value="WHD_MalT"/>
</dbReference>
<dbReference type="SUPFAM" id="SSF52540">
    <property type="entry name" value="P-loop containing nucleoside triphosphate hydrolases"/>
    <property type="match status" value="1"/>
</dbReference>
<keyword evidence="4" id="KW-1185">Reference proteome</keyword>
<reference evidence="3" key="1">
    <citation type="journal article" date="2014" name="Int. J. Syst. Evol. Microbiol.">
        <title>Complete genome sequence of Corynebacterium casei LMG S-19264T (=DSM 44701T), isolated from a smear-ripened cheese.</title>
        <authorList>
            <consortium name="US DOE Joint Genome Institute (JGI-PGF)"/>
            <person name="Walter F."/>
            <person name="Albersmeier A."/>
            <person name="Kalinowski J."/>
            <person name="Ruckert C."/>
        </authorList>
    </citation>
    <scope>NUCLEOTIDE SEQUENCE</scope>
    <source>
        <strain evidence="3">CGMCC 1.10998</strain>
    </source>
</reference>
<dbReference type="GO" id="GO:0003677">
    <property type="term" value="F:DNA binding"/>
    <property type="evidence" value="ECO:0007669"/>
    <property type="project" value="UniProtKB-KW"/>
</dbReference>
<dbReference type="GO" id="GO:0006355">
    <property type="term" value="P:regulation of DNA-templated transcription"/>
    <property type="evidence" value="ECO:0007669"/>
    <property type="project" value="InterPro"/>
</dbReference>
<evidence type="ECO:0000259" key="2">
    <source>
        <dbReference type="SMART" id="SM00862"/>
    </source>
</evidence>
<reference evidence="3" key="2">
    <citation type="submission" date="2020-09" db="EMBL/GenBank/DDBJ databases">
        <authorList>
            <person name="Sun Q."/>
            <person name="Zhou Y."/>
        </authorList>
    </citation>
    <scope>NUCLEOTIDE SEQUENCE</scope>
    <source>
        <strain evidence="3">CGMCC 1.10998</strain>
    </source>
</reference>
<dbReference type="Gene3D" id="1.10.10.10">
    <property type="entry name" value="Winged helix-like DNA-binding domain superfamily/Winged helix DNA-binding domain"/>
    <property type="match status" value="1"/>
</dbReference>
<dbReference type="InterPro" id="IPR016032">
    <property type="entry name" value="Sig_transdc_resp-reg_C-effctor"/>
</dbReference>
<sequence length="1018" mass="113859">MAYAKISVPRFSGILQRPRLFQLLDEMNGAAAIWVSGPPGAGKTSLVGSYLEAAGAPVLWYHVDRSDSDLSSFFSYFSEALRQICPPAMGTLPRFASEQTCNLPLFYSNYFRRAFEYLPAPCVIVLDDYHQAASNILDHFLKAAILELPSFARIFITSRTPAPSLLARERANRSLGIVDWSQLRFDVEEITRLCDTAGVRDENLVARLSKKTLGWVAGLVLLLERGRAGNRVDWPLSSGHSPGAIFNYFAEEIFELEEQKSQKILLSLAFLPQYTGKMAMEITKDPGAGAIVEELSRKNFFTDKRNGPGEIYRFHALFREFLVKKARAGLPAEELRQLQKASAQLMEQSEEYGIAVDLYRELEEFSELERIVLQQADGLIARAQTETIARWIHGLPYAWIEASPELLYWLAKTEFYTDPLRARQLLERSYPGFVASKSSSWQIAVVSEILHCYVNQQQNFQGADSWIDRIEDLLQQGGQNLPVALQANAYCGLLAALMFRQPHRQTLSDCAHRLTILLHQDLEPKLKISVAASLVEHYAWRGQFAICEDVLAHVRAVAEQPELAPLSRTIFGLSRLQYFAWSADYPAAKTEFAAMKQGAIKGRRFFLHAAILLHYIHACLSTGHLQEADALLAELDSLVDPRRSMDLVLMHMMRSWSLLLHGNPVAAKKEAQRALALYADSASAKTYAHSLFAFAMACAIAGEYETAADAVNEARCLLQGMHSPLIEFHALLIESHVQLQQGRRAACRQLLQKAFLKARQEGLLNTLQWIPELVTPLCVEALDAGIEAVYVTRLIRARQLDPPDGCDLSNWPWPVEIRALGNFEISIEGELLHFTHKAQKKPLEFLKLLIAHGGRNIAAEKVADALWPDADGDAAQNSFDSTLHRLRKLLRRDDAVTLSEGKLALNPGLCWLDIWALEKLAEQTAVAESAETAERLGAQLLHIYRGTLLSGDTELAMHTQAAASHRAIFERSLMELSNVLQLTGKTEQAIALLERGMEHDAGVKLLPALLKNLRERVQ</sequence>
<dbReference type="GO" id="GO:0000160">
    <property type="term" value="P:phosphorelay signal transduction system"/>
    <property type="evidence" value="ECO:0007669"/>
    <property type="project" value="InterPro"/>
</dbReference>
<dbReference type="InterPro" id="IPR011990">
    <property type="entry name" value="TPR-like_helical_dom_sf"/>
</dbReference>
<proteinExistence type="predicted"/>
<dbReference type="PANTHER" id="PTHR35807">
    <property type="entry name" value="TRANSCRIPTIONAL REGULATOR REDD-RELATED"/>
    <property type="match status" value="1"/>
</dbReference>
<evidence type="ECO:0000313" key="3">
    <source>
        <dbReference type="EMBL" id="GGC59815.1"/>
    </source>
</evidence>
<dbReference type="Gene3D" id="3.40.50.300">
    <property type="entry name" value="P-loop containing nucleotide triphosphate hydrolases"/>
    <property type="match status" value="1"/>
</dbReference>
<accession>A0A916XAK1</accession>
<dbReference type="InterPro" id="IPR051677">
    <property type="entry name" value="AfsR-DnrI-RedD_regulator"/>
</dbReference>
<evidence type="ECO:0000256" key="1">
    <source>
        <dbReference type="ARBA" id="ARBA00023125"/>
    </source>
</evidence>
<dbReference type="InterPro" id="IPR001867">
    <property type="entry name" value="OmpR/PhoB-type_DNA-bd"/>
</dbReference>
<dbReference type="EMBL" id="BMED01000001">
    <property type="protein sequence ID" value="GGC59815.1"/>
    <property type="molecule type" value="Genomic_DNA"/>
</dbReference>
<dbReference type="RefSeq" id="WP_188564261.1">
    <property type="nucleotide sequence ID" value="NZ_BMED01000001.1"/>
</dbReference>
<dbReference type="SUPFAM" id="SSF46894">
    <property type="entry name" value="C-terminal effector domain of the bipartite response regulators"/>
    <property type="match status" value="1"/>
</dbReference>
<dbReference type="InterPro" id="IPR041664">
    <property type="entry name" value="AAA_16"/>
</dbReference>
<dbReference type="Proteomes" id="UP000637423">
    <property type="component" value="Unassembled WGS sequence"/>
</dbReference>
<dbReference type="SUPFAM" id="SSF48452">
    <property type="entry name" value="TPR-like"/>
    <property type="match status" value="1"/>
</dbReference>
<dbReference type="Pfam" id="PF25873">
    <property type="entry name" value="WHD_MalT"/>
    <property type="match status" value="1"/>
</dbReference>
<protein>
    <recommendedName>
        <fullName evidence="2">OmpR/PhoB-type domain-containing protein</fullName>
    </recommendedName>
</protein>
<name>A0A916XAK1_9BURK</name>
<feature type="domain" description="OmpR/PhoB-type" evidence="2">
    <location>
        <begin position="829"/>
        <end position="905"/>
    </location>
</feature>
<gene>
    <name evidence="3" type="ORF">GCM10011396_03390</name>
</gene>
<dbReference type="InterPro" id="IPR036388">
    <property type="entry name" value="WH-like_DNA-bd_sf"/>
</dbReference>
<dbReference type="AlphaFoldDB" id="A0A916XAK1"/>
<dbReference type="SMART" id="SM00862">
    <property type="entry name" value="Trans_reg_C"/>
    <property type="match status" value="1"/>
</dbReference>
<dbReference type="InterPro" id="IPR027417">
    <property type="entry name" value="P-loop_NTPase"/>
</dbReference>
<comment type="caution">
    <text evidence="3">The sequence shown here is derived from an EMBL/GenBank/DDBJ whole genome shotgun (WGS) entry which is preliminary data.</text>
</comment>
<organism evidence="3 4">
    <name type="scientific">Undibacterium terreum</name>
    <dbReference type="NCBI Taxonomy" id="1224302"/>
    <lineage>
        <taxon>Bacteria</taxon>
        <taxon>Pseudomonadati</taxon>
        <taxon>Pseudomonadota</taxon>
        <taxon>Betaproteobacteria</taxon>
        <taxon>Burkholderiales</taxon>
        <taxon>Oxalobacteraceae</taxon>
        <taxon>Undibacterium</taxon>
    </lineage>
</organism>
<dbReference type="Pfam" id="PF13191">
    <property type="entry name" value="AAA_16"/>
    <property type="match status" value="1"/>
</dbReference>